<reference evidence="2" key="2">
    <citation type="journal article" date="2013" name="PLoS Genet.">
        <title>Comparative genome structure, secondary metabolite, and effector coding capacity across Cochliobolus pathogens.</title>
        <authorList>
            <person name="Condon B.J."/>
            <person name="Leng Y."/>
            <person name="Wu D."/>
            <person name="Bushley K.E."/>
            <person name="Ohm R.A."/>
            <person name="Otillar R."/>
            <person name="Martin J."/>
            <person name="Schackwitz W."/>
            <person name="Grimwood J."/>
            <person name="MohdZainudin N."/>
            <person name="Xue C."/>
            <person name="Wang R."/>
            <person name="Manning V.A."/>
            <person name="Dhillon B."/>
            <person name="Tu Z.J."/>
            <person name="Steffenson B.J."/>
            <person name="Salamov A."/>
            <person name="Sun H."/>
            <person name="Lowry S."/>
            <person name="LaButti K."/>
            <person name="Han J."/>
            <person name="Copeland A."/>
            <person name="Lindquist E."/>
            <person name="Barry K."/>
            <person name="Schmutz J."/>
            <person name="Baker S.E."/>
            <person name="Ciuffetti L.M."/>
            <person name="Grigoriev I.V."/>
            <person name="Zhong S."/>
            <person name="Turgeon B.G."/>
        </authorList>
    </citation>
    <scope>NUCLEOTIDE SEQUENCE [LARGE SCALE GENOMIC DNA]</scope>
    <source>
        <strain evidence="2">C5 / ATCC 48332 / race O</strain>
    </source>
</reference>
<evidence type="ECO:0000313" key="1">
    <source>
        <dbReference type="EMBL" id="EMD87779.1"/>
    </source>
</evidence>
<dbReference type="HOGENOM" id="CLU_1450922_0_0_1"/>
<dbReference type="AlphaFoldDB" id="M2TMM5"/>
<proteinExistence type="predicted"/>
<dbReference type="Proteomes" id="UP000016936">
    <property type="component" value="Unassembled WGS sequence"/>
</dbReference>
<accession>M2TMM5</accession>
<gene>
    <name evidence="1" type="ORF">COCHEDRAFT_1143300</name>
</gene>
<organism evidence="1 2">
    <name type="scientific">Cochliobolus heterostrophus (strain C5 / ATCC 48332 / race O)</name>
    <name type="common">Southern corn leaf blight fungus</name>
    <name type="synonym">Bipolaris maydis</name>
    <dbReference type="NCBI Taxonomy" id="701091"/>
    <lineage>
        <taxon>Eukaryota</taxon>
        <taxon>Fungi</taxon>
        <taxon>Dikarya</taxon>
        <taxon>Ascomycota</taxon>
        <taxon>Pezizomycotina</taxon>
        <taxon>Dothideomycetes</taxon>
        <taxon>Pleosporomycetidae</taxon>
        <taxon>Pleosporales</taxon>
        <taxon>Pleosporineae</taxon>
        <taxon>Pleosporaceae</taxon>
        <taxon>Bipolaris</taxon>
    </lineage>
</organism>
<dbReference type="EMBL" id="KB445581">
    <property type="protein sequence ID" value="EMD87779.1"/>
    <property type="molecule type" value="Genomic_DNA"/>
</dbReference>
<name>M2TMM5_COCH5</name>
<dbReference type="OrthoDB" id="3687077at2759"/>
<dbReference type="OMA" id="IQELYYN"/>
<keyword evidence="2" id="KW-1185">Reference proteome</keyword>
<reference evidence="1 2" key="1">
    <citation type="journal article" date="2012" name="PLoS Pathog.">
        <title>Diverse lifestyles and strategies of plant pathogenesis encoded in the genomes of eighteen Dothideomycetes fungi.</title>
        <authorList>
            <person name="Ohm R.A."/>
            <person name="Feau N."/>
            <person name="Henrissat B."/>
            <person name="Schoch C.L."/>
            <person name="Horwitz B.A."/>
            <person name="Barry K.W."/>
            <person name="Condon B.J."/>
            <person name="Copeland A.C."/>
            <person name="Dhillon B."/>
            <person name="Glaser F."/>
            <person name="Hesse C.N."/>
            <person name="Kosti I."/>
            <person name="LaButti K."/>
            <person name="Lindquist E.A."/>
            <person name="Lucas S."/>
            <person name="Salamov A.A."/>
            <person name="Bradshaw R.E."/>
            <person name="Ciuffetti L."/>
            <person name="Hamelin R.C."/>
            <person name="Kema G.H.J."/>
            <person name="Lawrence C."/>
            <person name="Scott J.A."/>
            <person name="Spatafora J.W."/>
            <person name="Turgeon B.G."/>
            <person name="de Wit P.J.G.M."/>
            <person name="Zhong S."/>
            <person name="Goodwin S.B."/>
            <person name="Grigoriev I.V."/>
        </authorList>
    </citation>
    <scope>NUCLEOTIDE SEQUENCE [LARGE SCALE GENOMIC DNA]</scope>
    <source>
        <strain evidence="2">C5 / ATCC 48332 / race O</strain>
    </source>
</reference>
<evidence type="ECO:0000313" key="2">
    <source>
        <dbReference type="Proteomes" id="UP000016936"/>
    </source>
</evidence>
<feature type="non-terminal residue" evidence="1">
    <location>
        <position position="187"/>
    </location>
</feature>
<sequence>MVSKYSKMKNQTISHRNQMQAELEKAKFLNEKFEAYQALMKNSNQQPTPGHYRTKSGSHIKIVSNGTSWTQQEVSDEEQQLPFGFVWVPYASIDQTRWPMTIQELYYNGAPTYQPVMPQQVGFSYLGDDVNQHGAIFSTYQLNKLTVVENGPNNVGYQAVSTTVLDLSREHIRVFENGVVEVVPPVP</sequence>
<protein>
    <submittedName>
        <fullName evidence="1">Uncharacterized protein</fullName>
    </submittedName>
</protein>